<dbReference type="PANTHER" id="PTHR43004:SF19">
    <property type="entry name" value="BINDING MONOOXYGENASE, PUTATIVE (JCVI)-RELATED"/>
    <property type="match status" value="1"/>
</dbReference>
<dbReference type="PANTHER" id="PTHR43004">
    <property type="entry name" value="TRK SYSTEM POTASSIUM UPTAKE PROTEIN"/>
    <property type="match status" value="1"/>
</dbReference>
<dbReference type="SUPFAM" id="SSF51905">
    <property type="entry name" value="FAD/NAD(P)-binding domain"/>
    <property type="match status" value="1"/>
</dbReference>
<dbReference type="GO" id="GO:0018666">
    <property type="term" value="F:2,4-dichlorophenol 6-monooxygenase activity"/>
    <property type="evidence" value="ECO:0007669"/>
    <property type="project" value="UniProtKB-EC"/>
</dbReference>
<reference evidence="6 7" key="1">
    <citation type="submission" date="2017-03" db="EMBL/GenBank/DDBJ databases">
        <title>Foreign affairs: Plasmid Transfer between Roseobacters and Rhizobia.</title>
        <authorList>
            <person name="Bartling P."/>
            <person name="Bunk B."/>
            <person name="Overmann J."/>
            <person name="Brinkmann H."/>
            <person name="Petersen J."/>
        </authorList>
    </citation>
    <scope>NUCLEOTIDE SEQUENCE [LARGE SCALE GENOMIC DNA]</scope>
    <source>
        <strain evidence="6 7">MACL11</strain>
        <plasmid evidence="7">Plasmid pmm593</plasmid>
    </source>
</reference>
<dbReference type="Pfam" id="PF01494">
    <property type="entry name" value="FAD_binding_3"/>
    <property type="match status" value="1"/>
</dbReference>
<keyword evidence="3" id="KW-0274">FAD</keyword>
<comment type="cofactor">
    <cofactor evidence="1">
        <name>FAD</name>
        <dbReference type="ChEBI" id="CHEBI:57692"/>
    </cofactor>
</comment>
<name>A0A1U9Z8H2_9HYPH</name>
<evidence type="ECO:0000259" key="5">
    <source>
        <dbReference type="Pfam" id="PF01494"/>
    </source>
</evidence>
<dbReference type="EC" id="1.14.13.20" evidence="6"/>
<sequence length="579" mass="63151">MIPTHADVAVIGGGPVGLTAASLLGRLGINCVLFERNQTTAFHPKGHVVNTRTMEIFRMMGIAEGVDAEALPLERHAGIGFVTSLLGDEIGAIKTRSDPEWARIERTQSPVLKRSCPQDRLEPVIRNHAEGFESVSLNFGCNITGIEQHDDGVTLSWENSDGASGTTQAKYVIAADGTRSEARDAVGLGISGESMGQQIGIYFHADLWEYVKDRPYLLMWIYNARTSGVLISLDGRNRWTYNFGYAETETRHDFTEERCLEILHAVIGTDDIDIEIKNIMPWRMQARIVDSMSKGRVFFAGDAAHPLPPTGGQGVNTGVADVHNLAWKLDFVLRRFAPEGLLETYDTERRPVAKFNVEQSARNARAMEKKGLSGMLFNDSKFLSNIEGPAGAANRAKLAEGIPEQRAHFDYPGQTFGFHYDSSLVTGDGTPEPPTEVETYTPTARPGHRAPHIPARFEGRDISIIDLFDLEAFTLLAGPKGQAWKAALDGLDGKPLPKVNAYLVGHGLDVETDLDAWKDLYGVSDEGAVLVRPDGHVAWRSSRGGDADALIAALFRSIGRNSASEAETATRKTVLNAAS</sequence>
<keyword evidence="2" id="KW-0285">Flavoprotein</keyword>
<feature type="domain" description="FAD-binding" evidence="5">
    <location>
        <begin position="6"/>
        <end position="359"/>
    </location>
</feature>
<dbReference type="GO" id="GO:0071949">
    <property type="term" value="F:FAD binding"/>
    <property type="evidence" value="ECO:0007669"/>
    <property type="project" value="InterPro"/>
</dbReference>
<dbReference type="PRINTS" id="PR00420">
    <property type="entry name" value="RNGMNOXGNASE"/>
</dbReference>
<keyword evidence="6" id="KW-0560">Oxidoreductase</keyword>
<evidence type="ECO:0000256" key="2">
    <source>
        <dbReference type="ARBA" id="ARBA00022630"/>
    </source>
</evidence>
<keyword evidence="7" id="KW-1185">Reference proteome</keyword>
<dbReference type="OrthoDB" id="9791689at2"/>
<dbReference type="InterPro" id="IPR050641">
    <property type="entry name" value="RIFMO-like"/>
</dbReference>
<keyword evidence="6" id="KW-0503">Monooxygenase</keyword>
<protein>
    <submittedName>
        <fullName evidence="6">2,4-dichlorophenol 6-monooxygenase</fullName>
        <ecNumber evidence="6">1.14.13.20</ecNumber>
    </submittedName>
</protein>
<gene>
    <name evidence="6" type="primary">tfdB_2</name>
    <name evidence="6" type="ORF">Mame_04654</name>
</gene>
<dbReference type="eggNOG" id="COG0654">
    <property type="taxonomic scope" value="Bacteria"/>
</dbReference>
<dbReference type="Gene3D" id="3.30.9.10">
    <property type="entry name" value="D-Amino Acid Oxidase, subunit A, domain 2"/>
    <property type="match status" value="1"/>
</dbReference>
<evidence type="ECO:0000256" key="4">
    <source>
        <dbReference type="SAM" id="MobiDB-lite"/>
    </source>
</evidence>
<evidence type="ECO:0000313" key="7">
    <source>
        <dbReference type="Proteomes" id="UP000191135"/>
    </source>
</evidence>
<evidence type="ECO:0000256" key="3">
    <source>
        <dbReference type="ARBA" id="ARBA00022827"/>
    </source>
</evidence>
<evidence type="ECO:0000256" key="1">
    <source>
        <dbReference type="ARBA" id="ARBA00001974"/>
    </source>
</evidence>
<dbReference type="InterPro" id="IPR002938">
    <property type="entry name" value="FAD-bd"/>
</dbReference>
<geneLocation type="plasmid" evidence="7">
    <name>pmm593</name>
</geneLocation>
<dbReference type="RefSeq" id="WP_018063962.1">
    <property type="nucleotide sequence ID" value="NZ_AQWH01000005.1"/>
</dbReference>
<feature type="region of interest" description="Disordered" evidence="4">
    <location>
        <begin position="428"/>
        <end position="453"/>
    </location>
</feature>
<dbReference type="Proteomes" id="UP000191135">
    <property type="component" value="Plasmid pMM593"/>
</dbReference>
<organism evidence="6 7">
    <name type="scientific">Martelella mediterranea DSM 17316</name>
    <dbReference type="NCBI Taxonomy" id="1122214"/>
    <lineage>
        <taxon>Bacteria</taxon>
        <taxon>Pseudomonadati</taxon>
        <taxon>Pseudomonadota</taxon>
        <taxon>Alphaproteobacteria</taxon>
        <taxon>Hyphomicrobiales</taxon>
        <taxon>Aurantimonadaceae</taxon>
        <taxon>Martelella</taxon>
    </lineage>
</organism>
<dbReference type="Gene3D" id="3.40.30.120">
    <property type="match status" value="1"/>
</dbReference>
<dbReference type="InterPro" id="IPR036188">
    <property type="entry name" value="FAD/NAD-bd_sf"/>
</dbReference>
<dbReference type="Pfam" id="PF21274">
    <property type="entry name" value="Rng_hyd_C"/>
    <property type="match status" value="1"/>
</dbReference>
<dbReference type="AlphaFoldDB" id="A0A1U9Z8H2"/>
<proteinExistence type="predicted"/>
<dbReference type="KEGG" id="mmed:Mame_04654"/>
<dbReference type="Gene3D" id="3.50.50.60">
    <property type="entry name" value="FAD/NAD(P)-binding domain"/>
    <property type="match status" value="1"/>
</dbReference>
<evidence type="ECO:0000313" key="6">
    <source>
        <dbReference type="EMBL" id="AQZ53946.1"/>
    </source>
</evidence>
<keyword evidence="6" id="KW-0614">Plasmid</keyword>
<accession>A0A1U9Z8H2</accession>
<dbReference type="EMBL" id="CP020331">
    <property type="protein sequence ID" value="AQZ53946.1"/>
    <property type="molecule type" value="Genomic_DNA"/>
</dbReference>